<proteinExistence type="predicted"/>
<dbReference type="SUPFAM" id="SSF54427">
    <property type="entry name" value="NTF2-like"/>
    <property type="match status" value="1"/>
</dbReference>
<dbReference type="EMBL" id="LHPF02000001">
    <property type="protein sequence ID" value="PSC77022.1"/>
    <property type="molecule type" value="Genomic_DNA"/>
</dbReference>
<dbReference type="InterPro" id="IPR018790">
    <property type="entry name" value="DUF2358"/>
</dbReference>
<protein>
    <submittedName>
        <fullName evidence="1">SOUL heme-binding</fullName>
    </submittedName>
</protein>
<dbReference type="AlphaFoldDB" id="A0A2P6VSG5"/>
<dbReference type="PANTHER" id="PTHR34123:SF1">
    <property type="entry name" value="OS04G0578200 PROTEIN"/>
    <property type="match status" value="1"/>
</dbReference>
<dbReference type="PANTHER" id="PTHR34123">
    <property type="entry name" value="OS04G0578200 PROTEIN"/>
    <property type="match status" value="1"/>
</dbReference>
<gene>
    <name evidence="1" type="primary">g472</name>
    <name evidence="1" type="ORF">C2E20_0472</name>
</gene>
<accession>A0A2P6VSG5</accession>
<name>A0A2P6VSG5_9CHLO</name>
<comment type="caution">
    <text evidence="1">The sequence shown here is derived from an EMBL/GenBank/DDBJ whole genome shotgun (WGS) entry which is preliminary data.</text>
</comment>
<evidence type="ECO:0000313" key="1">
    <source>
        <dbReference type="EMBL" id="PSC77022.1"/>
    </source>
</evidence>
<sequence length="257" mass="27096">MLKAVWVGAEAFGNVVGASKAAGQQGQQQRAVAGTRPGTLSREEAVAAIRKDYDVNYFISGAGDMSAYAPDCLFADPFAGFNGVGRFQRNVSNLGGLMQNVNLTITSFDEAEQELRTKWKFSATLDLPWKPVLAAAGGTTHVFDQDTGLVVKHIESWDVEPAKVVRALLKPSAKVPGTFWEVLMSAVHDGDVVGMWFAVSSRVVKVALPASAALLVLHLARGEGLGTAEAAAYLAAVGGLGTECWKVVRAFVGGESG</sequence>
<dbReference type="Pfam" id="PF10184">
    <property type="entry name" value="DUF2358"/>
    <property type="match status" value="1"/>
</dbReference>
<dbReference type="STRING" id="554055.A0A2P6VSG5"/>
<dbReference type="InterPro" id="IPR032710">
    <property type="entry name" value="NTF2-like_dom_sf"/>
</dbReference>
<keyword evidence="2" id="KW-1185">Reference proteome</keyword>
<evidence type="ECO:0000313" key="2">
    <source>
        <dbReference type="Proteomes" id="UP000239649"/>
    </source>
</evidence>
<organism evidence="1 2">
    <name type="scientific">Micractinium conductrix</name>
    <dbReference type="NCBI Taxonomy" id="554055"/>
    <lineage>
        <taxon>Eukaryota</taxon>
        <taxon>Viridiplantae</taxon>
        <taxon>Chlorophyta</taxon>
        <taxon>core chlorophytes</taxon>
        <taxon>Trebouxiophyceae</taxon>
        <taxon>Chlorellales</taxon>
        <taxon>Chlorellaceae</taxon>
        <taxon>Chlorella clade</taxon>
        <taxon>Micractinium</taxon>
    </lineage>
</organism>
<dbReference type="Proteomes" id="UP000239649">
    <property type="component" value="Unassembled WGS sequence"/>
</dbReference>
<reference evidence="1 2" key="1">
    <citation type="journal article" date="2018" name="Plant J.">
        <title>Genome sequences of Chlorella sorokiniana UTEX 1602 and Micractinium conductrix SAG 241.80: implications to maltose excretion by a green alga.</title>
        <authorList>
            <person name="Arriola M.B."/>
            <person name="Velmurugan N."/>
            <person name="Zhang Y."/>
            <person name="Plunkett M.H."/>
            <person name="Hondzo H."/>
            <person name="Barney B.M."/>
        </authorList>
    </citation>
    <scope>NUCLEOTIDE SEQUENCE [LARGE SCALE GENOMIC DNA]</scope>
    <source>
        <strain evidence="1 2">SAG 241.80</strain>
    </source>
</reference>
<dbReference type="OrthoDB" id="348976at2759"/>